<evidence type="ECO:0008006" key="6">
    <source>
        <dbReference type="Google" id="ProtNLM"/>
    </source>
</evidence>
<accession>A0ABY7UJI8</accession>
<dbReference type="Proteomes" id="UP001218071">
    <property type="component" value="Chromosome"/>
</dbReference>
<dbReference type="InterPro" id="IPR057727">
    <property type="entry name" value="WCX_dom"/>
</dbReference>
<reference evidence="4 5" key="1">
    <citation type="submission" date="2020-10" db="EMBL/GenBank/DDBJ databases">
        <title>Complete genome sequence of Corynebacterium jeddahense DSM 45997, type strain of Corynebacterium jeddahense.</title>
        <authorList>
            <person name="Busche T."/>
            <person name="Kalinowski J."/>
            <person name="Ruckert C."/>
        </authorList>
    </citation>
    <scope>NUCLEOTIDE SEQUENCE [LARGE SCALE GENOMIC DNA]</scope>
    <source>
        <strain evidence="4 5">DSM 45997</strain>
    </source>
</reference>
<organism evidence="4 5">
    <name type="scientific">Corynebacterium jeddahense</name>
    <dbReference type="NCBI Taxonomy" id="1414719"/>
    <lineage>
        <taxon>Bacteria</taxon>
        <taxon>Bacillati</taxon>
        <taxon>Actinomycetota</taxon>
        <taxon>Actinomycetes</taxon>
        <taxon>Mycobacteriales</taxon>
        <taxon>Corynebacteriaceae</taxon>
        <taxon>Corynebacterium</taxon>
    </lineage>
</organism>
<dbReference type="InterPro" id="IPR026881">
    <property type="entry name" value="WYL_dom"/>
</dbReference>
<evidence type="ECO:0000313" key="5">
    <source>
        <dbReference type="Proteomes" id="UP001218071"/>
    </source>
</evidence>
<evidence type="ECO:0000259" key="3">
    <source>
        <dbReference type="Pfam" id="PF25583"/>
    </source>
</evidence>
<feature type="domain" description="WYL" evidence="1">
    <location>
        <begin position="143"/>
        <end position="204"/>
    </location>
</feature>
<protein>
    <recommendedName>
        <fullName evidence="6">Proteasome accessory factor C</fullName>
    </recommendedName>
</protein>
<dbReference type="RefSeq" id="WP_042405757.1">
    <property type="nucleotide sequence ID" value="NZ_CBYN010000019.1"/>
</dbReference>
<dbReference type="PIRSF" id="PIRSF016838">
    <property type="entry name" value="PafC"/>
    <property type="match status" value="1"/>
</dbReference>
<dbReference type="Pfam" id="PF25583">
    <property type="entry name" value="WCX"/>
    <property type="match status" value="1"/>
</dbReference>
<dbReference type="EMBL" id="CP063194">
    <property type="protein sequence ID" value="WCZ38902.1"/>
    <property type="molecule type" value="Genomic_DNA"/>
</dbReference>
<name>A0ABY7UJI8_9CORY</name>
<keyword evidence="5" id="KW-1185">Reference proteome</keyword>
<feature type="domain" description="WCX" evidence="3">
    <location>
        <begin position="277"/>
        <end position="324"/>
    </location>
</feature>
<gene>
    <name evidence="4" type="ORF">CJEDD_06505</name>
</gene>
<dbReference type="PROSITE" id="PS52050">
    <property type="entry name" value="WYL"/>
    <property type="match status" value="1"/>
</dbReference>
<evidence type="ECO:0000259" key="1">
    <source>
        <dbReference type="Pfam" id="PF13280"/>
    </source>
</evidence>
<proteinExistence type="predicted"/>
<dbReference type="Pfam" id="PF19187">
    <property type="entry name" value="HTH_PafC"/>
    <property type="match status" value="1"/>
</dbReference>
<evidence type="ECO:0000313" key="4">
    <source>
        <dbReference type="EMBL" id="WCZ38902.1"/>
    </source>
</evidence>
<dbReference type="InterPro" id="IPR051534">
    <property type="entry name" value="CBASS_pafABC_assoc_protein"/>
</dbReference>
<feature type="domain" description="PafC HTH" evidence="2">
    <location>
        <begin position="9"/>
        <end position="122"/>
    </location>
</feature>
<sequence length="329" mass="35417">MGNELQRQERVVRLLNLLAYASNHPGLTPLEIARDLGADPMQVRDDFNLLFLSGVGTGPGEMIDLEYSWKGVHIVDDQGMTTPLRLAPAEASALLVLLDSLETMPGLVDASAVRSAAAKIRAVANSRGVSDAEHPTEAGIAVTIADALAQRRPLEVTYYSASSDATTRRRIAPANLFHESGNTYLRAAEAGEMKTFRLDRIKDALLLDAPSGPAEPNTGAAGPAFDPADPFGMAGRAQARLLIHPDATWLADYWEIELEPARTSGDGGADDVDGGRESAAWIPATMRYGSEDWLVRFCLGQADRVRIVEPEELAAEVVARARRAIEALH</sequence>
<dbReference type="PANTHER" id="PTHR34580">
    <property type="match status" value="1"/>
</dbReference>
<dbReference type="InterPro" id="IPR028349">
    <property type="entry name" value="PafC-like"/>
</dbReference>
<evidence type="ECO:0000259" key="2">
    <source>
        <dbReference type="Pfam" id="PF19187"/>
    </source>
</evidence>
<dbReference type="PANTHER" id="PTHR34580:SF1">
    <property type="entry name" value="PROTEIN PAFC"/>
    <property type="match status" value="1"/>
</dbReference>
<dbReference type="InterPro" id="IPR043839">
    <property type="entry name" value="PafC_HTH"/>
</dbReference>
<dbReference type="Pfam" id="PF13280">
    <property type="entry name" value="WYL"/>
    <property type="match status" value="1"/>
</dbReference>